<proteinExistence type="predicted"/>
<keyword evidence="4" id="KW-1185">Reference proteome</keyword>
<sequence>MALSQSLLLALGILACPFSSAAAIRPSSEDARGNANRIFNAIHSAMRQWGSSIHHNGMSFFPATIPVGVLLYHGGHQADAVTGMEWLAFEIEHAEMFAHPIPKQPPDDPQHLQRALRRQIQDQSPLVRQSDDEDSDSPFLDGYLHTYRVTRPQRMLYIDGMSAAKSMLGTLDSQDELLRNHTGKGGFDEWPRAEALCDLAQAWRIDGIIRMEAGFEVIKCNFSDGLALVSATQRPWRGADWADLALDHMEYMRAVSQRYGDITASRVTVDYSRMVSALFYPVNLTNPEARSPELPRMVSVPWEALAVIKNDVAEAITASWQKAYPVATNWQGVTDMVVSRYADRLRFIAERAALEDVRADVNGLLDTFIDYADAEPDMAAATRRCTQHYLDSVHSETWQAEVIRAGLEEVTSRICTDLFAVRAIVSENDEEVRGDRLVRARTVVWDLMVWLEWAEWRTCGTCESDQVCFVAIWPYGDVEDHFSPSCLNKTQMQGRHGYWGFGRK</sequence>
<feature type="region of interest" description="Disordered" evidence="1">
    <location>
        <begin position="99"/>
        <end position="139"/>
    </location>
</feature>
<reference evidence="3" key="1">
    <citation type="journal article" date="2021" name="Nat. Commun.">
        <title>Genetic determinants of endophytism in the Arabidopsis root mycobiome.</title>
        <authorList>
            <person name="Mesny F."/>
            <person name="Miyauchi S."/>
            <person name="Thiergart T."/>
            <person name="Pickel B."/>
            <person name="Atanasova L."/>
            <person name="Karlsson M."/>
            <person name="Huettel B."/>
            <person name="Barry K.W."/>
            <person name="Haridas S."/>
            <person name="Chen C."/>
            <person name="Bauer D."/>
            <person name="Andreopoulos W."/>
            <person name="Pangilinan J."/>
            <person name="LaButti K."/>
            <person name="Riley R."/>
            <person name="Lipzen A."/>
            <person name="Clum A."/>
            <person name="Drula E."/>
            <person name="Henrissat B."/>
            <person name="Kohler A."/>
            <person name="Grigoriev I.V."/>
            <person name="Martin F.M."/>
            <person name="Hacquard S."/>
        </authorList>
    </citation>
    <scope>NUCLEOTIDE SEQUENCE</scope>
    <source>
        <strain evidence="3">MPI-CAGE-AT-0016</strain>
    </source>
</reference>
<dbReference type="EMBL" id="JAGPXD010000006">
    <property type="protein sequence ID" value="KAH7349940.1"/>
    <property type="molecule type" value="Genomic_DNA"/>
</dbReference>
<protein>
    <submittedName>
        <fullName evidence="3">Uncharacterized protein</fullName>
    </submittedName>
</protein>
<feature type="chain" id="PRO_5035467363" evidence="2">
    <location>
        <begin position="24"/>
        <end position="504"/>
    </location>
</feature>
<accession>A0A8K0WZF5</accession>
<comment type="caution">
    <text evidence="3">The sequence shown here is derived from an EMBL/GenBank/DDBJ whole genome shotgun (WGS) entry which is preliminary data.</text>
</comment>
<feature type="signal peptide" evidence="2">
    <location>
        <begin position="1"/>
        <end position="23"/>
    </location>
</feature>
<organism evidence="3 4">
    <name type="scientific">Plectosphaerella cucumerina</name>
    <dbReference type="NCBI Taxonomy" id="40658"/>
    <lineage>
        <taxon>Eukaryota</taxon>
        <taxon>Fungi</taxon>
        <taxon>Dikarya</taxon>
        <taxon>Ascomycota</taxon>
        <taxon>Pezizomycotina</taxon>
        <taxon>Sordariomycetes</taxon>
        <taxon>Hypocreomycetidae</taxon>
        <taxon>Glomerellales</taxon>
        <taxon>Plectosphaerellaceae</taxon>
        <taxon>Plectosphaerella</taxon>
    </lineage>
</organism>
<evidence type="ECO:0000313" key="3">
    <source>
        <dbReference type="EMBL" id="KAH7349940.1"/>
    </source>
</evidence>
<dbReference type="AlphaFoldDB" id="A0A8K0WZF5"/>
<evidence type="ECO:0000256" key="1">
    <source>
        <dbReference type="SAM" id="MobiDB-lite"/>
    </source>
</evidence>
<gene>
    <name evidence="3" type="ORF">B0T11DRAFT_290202</name>
</gene>
<dbReference type="PANTHER" id="PTHR35204:SF1">
    <property type="entry name" value="ENTEROTOXIN"/>
    <property type="match status" value="1"/>
</dbReference>
<evidence type="ECO:0000313" key="4">
    <source>
        <dbReference type="Proteomes" id="UP000813385"/>
    </source>
</evidence>
<dbReference type="InterPro" id="IPR038921">
    <property type="entry name" value="YOR389W-like"/>
</dbReference>
<dbReference type="Proteomes" id="UP000813385">
    <property type="component" value="Unassembled WGS sequence"/>
</dbReference>
<dbReference type="PANTHER" id="PTHR35204">
    <property type="entry name" value="YALI0A21131P"/>
    <property type="match status" value="1"/>
</dbReference>
<keyword evidence="2" id="KW-0732">Signal</keyword>
<name>A0A8K0WZF5_9PEZI</name>
<dbReference type="OrthoDB" id="10261782at2759"/>
<evidence type="ECO:0000256" key="2">
    <source>
        <dbReference type="SAM" id="SignalP"/>
    </source>
</evidence>